<dbReference type="Proteomes" id="UP000006247">
    <property type="component" value="Unassembled WGS sequence"/>
</dbReference>
<dbReference type="EMBL" id="ACEB01000001">
    <property type="protein sequence ID" value="EEG28365.1"/>
    <property type="molecule type" value="Genomic_DNA"/>
</dbReference>
<comment type="caution">
    <text evidence="1">The sequence shown here is derived from an EMBL/GenBank/DDBJ whole genome shotgun (WGS) entry which is preliminary data.</text>
</comment>
<accession>C0DZD9</accession>
<evidence type="ECO:0000313" key="1">
    <source>
        <dbReference type="EMBL" id="EEG28365.1"/>
    </source>
</evidence>
<dbReference type="AlphaFoldDB" id="C0DZD9"/>
<name>C0DZD9_9CORY</name>
<protein>
    <submittedName>
        <fullName evidence="1">Uncharacterized protein</fullName>
    </submittedName>
</protein>
<organism evidence="1 2">
    <name type="scientific">Corynebacterium matruchotii ATCC 33806</name>
    <dbReference type="NCBI Taxonomy" id="566549"/>
    <lineage>
        <taxon>Bacteria</taxon>
        <taxon>Bacillati</taxon>
        <taxon>Actinomycetota</taxon>
        <taxon>Actinomycetes</taxon>
        <taxon>Mycobacteriales</taxon>
        <taxon>Corynebacteriaceae</taxon>
        <taxon>Corynebacterium</taxon>
    </lineage>
</organism>
<evidence type="ECO:0000313" key="2">
    <source>
        <dbReference type="Proteomes" id="UP000006247"/>
    </source>
</evidence>
<dbReference type="HOGENOM" id="CLU_3250160_0_0_11"/>
<reference evidence="1 2" key="1">
    <citation type="submission" date="2009-01" db="EMBL/GenBank/DDBJ databases">
        <authorList>
            <person name="Fulton L."/>
            <person name="Clifton S."/>
            <person name="Chinwalla A.T."/>
            <person name="Mitreva M."/>
            <person name="Sodergren E."/>
            <person name="Weinstock G."/>
            <person name="Clifton S."/>
            <person name="Dooling D.J."/>
            <person name="Fulton B."/>
            <person name="Minx P."/>
            <person name="Pepin K.H."/>
            <person name="Johnson M."/>
            <person name="Bhonagiri V."/>
            <person name="Nash W.E."/>
            <person name="Mardis E.R."/>
            <person name="Wilson R.K."/>
        </authorList>
    </citation>
    <scope>NUCLEOTIDE SEQUENCE [LARGE SCALE GENOMIC DNA]</scope>
    <source>
        <strain evidence="1 2">ATCC 33806</strain>
    </source>
</reference>
<gene>
    <name evidence="1" type="ORF">CORMATOL_00017</name>
</gene>
<proteinExistence type="predicted"/>
<sequence>MVAIAGNKQRCRTSCILPALSLPWVKRRKADLVRWELEHYFS</sequence>